<protein>
    <submittedName>
        <fullName evidence="2">Uncharacterized protein</fullName>
    </submittedName>
</protein>
<keyword evidence="3" id="KW-1185">Reference proteome</keyword>
<organism evidence="2 3">
    <name type="scientific">Paraburkholderia ultramafica</name>
    <dbReference type="NCBI Taxonomy" id="1544867"/>
    <lineage>
        <taxon>Bacteria</taxon>
        <taxon>Pseudomonadati</taxon>
        <taxon>Pseudomonadota</taxon>
        <taxon>Betaproteobacteria</taxon>
        <taxon>Burkholderiales</taxon>
        <taxon>Burkholderiaceae</taxon>
        <taxon>Paraburkholderia</taxon>
    </lineage>
</organism>
<evidence type="ECO:0000313" key="3">
    <source>
        <dbReference type="Proteomes" id="UP000494365"/>
    </source>
</evidence>
<accession>A0A6S7D0W5</accession>
<reference evidence="2 3" key="1">
    <citation type="submission" date="2020-04" db="EMBL/GenBank/DDBJ databases">
        <authorList>
            <person name="De Canck E."/>
        </authorList>
    </citation>
    <scope>NUCLEOTIDE SEQUENCE [LARGE SCALE GENOMIC DNA]</scope>
    <source>
        <strain evidence="2 3">LMG 28614</strain>
    </source>
</reference>
<name>A0A6S7D0W5_9BURK</name>
<dbReference type="Proteomes" id="UP000494365">
    <property type="component" value="Unassembled WGS sequence"/>
</dbReference>
<dbReference type="AlphaFoldDB" id="A0A6S7D0W5"/>
<dbReference type="RefSeq" id="WP_175152742.1">
    <property type="nucleotide sequence ID" value="NZ_CADIKK010000034.1"/>
</dbReference>
<keyword evidence="1" id="KW-0175">Coiled coil</keyword>
<sequence length="269" mass="30017">MSKRWGEYDSCETVRACYTVYPVPEAAALWCGVPREELRQELRAAVPVGEADAMSRAVLRHPYLPCLEPRIRAMHLAIDAGQLDAFRENGRRLPKGEHVAYERRHVYGLDLKEWAKAITPSERPAFLFDEVERGIHTGITQEAYQSLKAAHDAKEQNVIRANGRIRELEEEKARVEAERNSLKGMVDRMSAQLASAPPSERSETTYLNVIAGLVRLLTPSQVQDLAGARYDSQAAVIQALLAAFPARPGIAQRTLQERFAAANRSIDAS</sequence>
<gene>
    <name evidence="2" type="ORF">LMG28614_05747</name>
</gene>
<evidence type="ECO:0000313" key="2">
    <source>
        <dbReference type="EMBL" id="CAB3803133.1"/>
    </source>
</evidence>
<feature type="coiled-coil region" evidence="1">
    <location>
        <begin position="151"/>
        <end position="192"/>
    </location>
</feature>
<dbReference type="EMBL" id="CADIKK010000034">
    <property type="protein sequence ID" value="CAB3803133.1"/>
    <property type="molecule type" value="Genomic_DNA"/>
</dbReference>
<evidence type="ECO:0000256" key="1">
    <source>
        <dbReference type="SAM" id="Coils"/>
    </source>
</evidence>
<proteinExistence type="predicted"/>